<feature type="transmembrane region" description="Helical" evidence="6">
    <location>
        <begin position="65"/>
        <end position="84"/>
    </location>
</feature>
<keyword evidence="4 6" id="KW-1133">Transmembrane helix</keyword>
<dbReference type="SUPFAM" id="SSF103481">
    <property type="entry name" value="Multidrug resistance efflux transporter EmrE"/>
    <property type="match status" value="2"/>
</dbReference>
<feature type="transmembrane region" description="Helical" evidence="6">
    <location>
        <begin position="28"/>
        <end position="53"/>
    </location>
</feature>
<feature type="transmembrane region" description="Helical" evidence="6">
    <location>
        <begin position="149"/>
        <end position="170"/>
    </location>
</feature>
<comment type="subcellular location">
    <subcellularLocation>
        <location evidence="1">Membrane</location>
        <topology evidence="1">Multi-pass membrane protein</topology>
    </subcellularLocation>
</comment>
<dbReference type="AlphaFoldDB" id="A0A849L4Q1"/>
<comment type="similarity">
    <text evidence="2">Belongs to the EamA transporter family.</text>
</comment>
<evidence type="ECO:0000313" key="8">
    <source>
        <dbReference type="EMBL" id="NNU81335.1"/>
    </source>
</evidence>
<feature type="domain" description="EamA" evidence="7">
    <location>
        <begin position="153"/>
        <end position="285"/>
    </location>
</feature>
<dbReference type="RefSeq" id="WP_171326182.1">
    <property type="nucleotide sequence ID" value="NZ_JABFBC010000002.1"/>
</dbReference>
<evidence type="ECO:0000313" key="9">
    <source>
        <dbReference type="Proteomes" id="UP000572377"/>
    </source>
</evidence>
<evidence type="ECO:0000256" key="3">
    <source>
        <dbReference type="ARBA" id="ARBA00022692"/>
    </source>
</evidence>
<feature type="transmembrane region" description="Helical" evidence="6">
    <location>
        <begin position="182"/>
        <end position="201"/>
    </location>
</feature>
<name>A0A849L4Q1_9RHOB</name>
<feature type="transmembrane region" description="Helical" evidence="6">
    <location>
        <begin position="242"/>
        <end position="261"/>
    </location>
</feature>
<evidence type="ECO:0000256" key="2">
    <source>
        <dbReference type="ARBA" id="ARBA00007362"/>
    </source>
</evidence>
<protein>
    <submittedName>
        <fullName evidence="8">DMT family transporter</fullName>
    </submittedName>
</protein>
<evidence type="ECO:0000256" key="6">
    <source>
        <dbReference type="SAM" id="Phobius"/>
    </source>
</evidence>
<sequence length="297" mass="30769">MPALYGALLVLGLFWGVGIPLTKIAVGAGYAPLGLIAWQTIYMTLFLSIVLLVRGGGFRLGRRHWRLYAVIALSGTLIPNSFGYRAAAELPAGVMSIIIALVPMFALPVALALGLERWRWARLGGVALGGVAVALIAGPETSLPAGTEVAFVALALVAPLSYAIEGNYLALKGTGGLGPFEVLWGASLLGALVAVPAALASGDWIDPRRAWGVAEWAILGNAVSHGIAYAGYVWLVGRAGAVFAAQVAYLVTGAGVLWSMALLGERYSGWVWLALVLMLAGVSLVQPRAGAARRAGA</sequence>
<reference evidence="8 9" key="1">
    <citation type="submission" date="2020-05" db="EMBL/GenBank/DDBJ databases">
        <title>Gimesia benthica sp. nov., a novel planctomycete isolated from a deep-sea water sample of the Northwest Indian Ocean.</title>
        <authorList>
            <person name="Wang J."/>
            <person name="Ruan C."/>
            <person name="Song L."/>
            <person name="Zhu Y."/>
            <person name="Li A."/>
            <person name="Zheng X."/>
            <person name="Wang L."/>
            <person name="Lu Z."/>
            <person name="Huang Y."/>
            <person name="Du W."/>
            <person name="Zhou Y."/>
            <person name="Huang L."/>
            <person name="Dai X."/>
        </authorList>
    </citation>
    <scope>NUCLEOTIDE SEQUENCE [LARGE SCALE GENOMIC DNA]</scope>
    <source>
        <strain evidence="8 9">YYQ-30</strain>
    </source>
</reference>
<feature type="transmembrane region" description="Helical" evidence="6">
    <location>
        <begin position="213"/>
        <end position="235"/>
    </location>
</feature>
<dbReference type="PANTHER" id="PTHR32322">
    <property type="entry name" value="INNER MEMBRANE TRANSPORTER"/>
    <property type="match status" value="1"/>
</dbReference>
<evidence type="ECO:0000256" key="4">
    <source>
        <dbReference type="ARBA" id="ARBA00022989"/>
    </source>
</evidence>
<dbReference type="GO" id="GO:0016020">
    <property type="term" value="C:membrane"/>
    <property type="evidence" value="ECO:0007669"/>
    <property type="project" value="UniProtKB-SubCell"/>
</dbReference>
<dbReference type="EMBL" id="JABFBC010000002">
    <property type="protein sequence ID" value="NNU81335.1"/>
    <property type="molecule type" value="Genomic_DNA"/>
</dbReference>
<feature type="transmembrane region" description="Helical" evidence="6">
    <location>
        <begin position="120"/>
        <end position="137"/>
    </location>
</feature>
<feature type="domain" description="EamA" evidence="7">
    <location>
        <begin position="7"/>
        <end position="137"/>
    </location>
</feature>
<evidence type="ECO:0000256" key="5">
    <source>
        <dbReference type="ARBA" id="ARBA00023136"/>
    </source>
</evidence>
<dbReference type="Pfam" id="PF00892">
    <property type="entry name" value="EamA"/>
    <property type="match status" value="2"/>
</dbReference>
<keyword evidence="9" id="KW-1185">Reference proteome</keyword>
<dbReference type="PANTHER" id="PTHR32322:SF2">
    <property type="entry name" value="EAMA DOMAIN-CONTAINING PROTEIN"/>
    <property type="match status" value="1"/>
</dbReference>
<feature type="transmembrane region" description="Helical" evidence="6">
    <location>
        <begin position="90"/>
        <end position="113"/>
    </location>
</feature>
<organism evidence="8 9">
    <name type="scientific">Halovulum dunhuangense</name>
    <dbReference type="NCBI Taxonomy" id="1505036"/>
    <lineage>
        <taxon>Bacteria</taxon>
        <taxon>Pseudomonadati</taxon>
        <taxon>Pseudomonadota</taxon>
        <taxon>Alphaproteobacteria</taxon>
        <taxon>Rhodobacterales</taxon>
        <taxon>Paracoccaceae</taxon>
        <taxon>Halovulum</taxon>
    </lineage>
</organism>
<dbReference type="InterPro" id="IPR000620">
    <property type="entry name" value="EamA_dom"/>
</dbReference>
<comment type="caution">
    <text evidence="8">The sequence shown here is derived from an EMBL/GenBank/DDBJ whole genome shotgun (WGS) entry which is preliminary data.</text>
</comment>
<dbReference type="Proteomes" id="UP000572377">
    <property type="component" value="Unassembled WGS sequence"/>
</dbReference>
<dbReference type="InterPro" id="IPR050638">
    <property type="entry name" value="AA-Vitamin_Transporters"/>
</dbReference>
<dbReference type="InterPro" id="IPR037185">
    <property type="entry name" value="EmrE-like"/>
</dbReference>
<evidence type="ECO:0000256" key="1">
    <source>
        <dbReference type="ARBA" id="ARBA00004141"/>
    </source>
</evidence>
<keyword evidence="5 6" id="KW-0472">Membrane</keyword>
<accession>A0A849L4Q1</accession>
<proteinExistence type="inferred from homology"/>
<evidence type="ECO:0000259" key="7">
    <source>
        <dbReference type="Pfam" id="PF00892"/>
    </source>
</evidence>
<keyword evidence="3 6" id="KW-0812">Transmembrane</keyword>
<gene>
    <name evidence="8" type="ORF">HMH01_12890</name>
</gene>
<feature type="transmembrane region" description="Helical" evidence="6">
    <location>
        <begin position="267"/>
        <end position="285"/>
    </location>
</feature>